<evidence type="ECO:0000256" key="6">
    <source>
        <dbReference type="ARBA" id="ARBA00022679"/>
    </source>
</evidence>
<keyword evidence="10 13" id="KW-0067">ATP-binding</keyword>
<dbReference type="InterPro" id="IPR010923">
    <property type="entry name" value="T(6)A37_SUA5"/>
</dbReference>
<feature type="binding site" evidence="14">
    <location>
        <position position="60"/>
    </location>
    <ligand>
        <name>L-threonine</name>
        <dbReference type="ChEBI" id="CHEBI:57926"/>
    </ligand>
</feature>
<dbReference type="InterPro" id="IPR005145">
    <property type="entry name" value="Sua5_C"/>
</dbReference>
<keyword evidence="17" id="KW-1185">Reference proteome</keyword>
<feature type="domain" description="YrdC-like" evidence="15">
    <location>
        <begin position="6"/>
        <end position="192"/>
    </location>
</feature>
<protein>
    <recommendedName>
        <fullName evidence="4 13">Threonylcarbamoyl-AMP synthase</fullName>
        <shortName evidence="13">TC-AMP synthase</shortName>
        <ecNumber evidence="3 13">2.7.7.87</ecNumber>
    </recommendedName>
    <alternativeName>
        <fullName evidence="11 13">L-threonylcarbamoyladenylate synthase</fullName>
    </alternativeName>
</protein>
<keyword evidence="9 13" id="KW-0547">Nucleotide-binding</keyword>
<keyword evidence="6 13" id="KW-0808">Transferase</keyword>
<evidence type="ECO:0000256" key="1">
    <source>
        <dbReference type="ARBA" id="ARBA00004496"/>
    </source>
</evidence>
<feature type="binding site" evidence="14">
    <location>
        <position position="229"/>
    </location>
    <ligand>
        <name>ATP</name>
        <dbReference type="ChEBI" id="CHEBI:30616"/>
    </ligand>
</feature>
<evidence type="ECO:0000256" key="7">
    <source>
        <dbReference type="ARBA" id="ARBA00022694"/>
    </source>
</evidence>
<name>A0A518CQD8_9PLAN</name>
<evidence type="ECO:0000256" key="2">
    <source>
        <dbReference type="ARBA" id="ARBA00007663"/>
    </source>
</evidence>
<feature type="binding site" evidence="14">
    <location>
        <position position="28"/>
    </location>
    <ligand>
        <name>L-threonine</name>
        <dbReference type="ChEBI" id="CHEBI:57926"/>
    </ligand>
</feature>
<comment type="catalytic activity">
    <reaction evidence="12 13">
        <text>L-threonine + hydrogencarbonate + ATP = L-threonylcarbamoyladenylate + diphosphate + H2O</text>
        <dbReference type="Rhea" id="RHEA:36407"/>
        <dbReference type="ChEBI" id="CHEBI:15377"/>
        <dbReference type="ChEBI" id="CHEBI:17544"/>
        <dbReference type="ChEBI" id="CHEBI:30616"/>
        <dbReference type="ChEBI" id="CHEBI:33019"/>
        <dbReference type="ChEBI" id="CHEBI:57926"/>
        <dbReference type="ChEBI" id="CHEBI:73682"/>
        <dbReference type="EC" id="2.7.7.87"/>
    </reaction>
</comment>
<sequence length="325" mass="34564">MACQVGQDIPRAAKLLREGKLVAFATETVYGLGAHALDEQAAARIFAAKDRPTFDPLIVHVAERSQLNDLVLEVPDKAAALMDACWPGPLTLVLPKTAAVPDLVTSGLPSVAVRIPAHPVARDLLFQVGLPIAAPSANLFGQVSPTTAEHVREQLGDRIDYILDGGPCSVGLESTVVSVNGDQVTLLRPGGTPLEELERIVGEVKSTFPTAQPSETSAQHAPGMLSKHYAPGTPLFIVDNLDQAVRRFSASSTGVLLFGENDGAAPFATVEQLSSTSDLTEAAARFFAAVRRLDRADIQQIVAMPFPEEGLGRALNDRLRRASIR</sequence>
<dbReference type="Gene3D" id="3.40.50.11030">
    <property type="entry name" value="Threonylcarbamoyl-AMP synthase, C-terminal domain"/>
    <property type="match status" value="1"/>
</dbReference>
<evidence type="ECO:0000256" key="10">
    <source>
        <dbReference type="ARBA" id="ARBA00022840"/>
    </source>
</evidence>
<evidence type="ECO:0000256" key="5">
    <source>
        <dbReference type="ARBA" id="ARBA00022490"/>
    </source>
</evidence>
<organism evidence="16 17">
    <name type="scientific">Polystyrenella longa</name>
    <dbReference type="NCBI Taxonomy" id="2528007"/>
    <lineage>
        <taxon>Bacteria</taxon>
        <taxon>Pseudomonadati</taxon>
        <taxon>Planctomycetota</taxon>
        <taxon>Planctomycetia</taxon>
        <taxon>Planctomycetales</taxon>
        <taxon>Planctomycetaceae</taxon>
        <taxon>Polystyrenella</taxon>
    </lineage>
</organism>
<dbReference type="FunFam" id="3.90.870.10:FF:000009">
    <property type="entry name" value="Threonylcarbamoyl-AMP synthase, putative"/>
    <property type="match status" value="1"/>
</dbReference>
<feature type="binding site" evidence="14">
    <location>
        <position position="51"/>
    </location>
    <ligand>
        <name>ATP</name>
        <dbReference type="ChEBI" id="CHEBI:30616"/>
    </ligand>
</feature>
<evidence type="ECO:0000256" key="8">
    <source>
        <dbReference type="ARBA" id="ARBA00022695"/>
    </source>
</evidence>
<evidence type="ECO:0000256" key="4">
    <source>
        <dbReference type="ARBA" id="ARBA00015492"/>
    </source>
</evidence>
<dbReference type="InterPro" id="IPR050156">
    <property type="entry name" value="TC-AMP_synthase_SUA5"/>
</dbReference>
<dbReference type="PROSITE" id="PS51163">
    <property type="entry name" value="YRDC"/>
    <property type="match status" value="1"/>
</dbReference>
<dbReference type="InterPro" id="IPR006070">
    <property type="entry name" value="Sua5-like_dom"/>
</dbReference>
<dbReference type="GO" id="GO:0000049">
    <property type="term" value="F:tRNA binding"/>
    <property type="evidence" value="ECO:0007669"/>
    <property type="project" value="TreeGrafter"/>
</dbReference>
<dbReference type="KEGG" id="plon:Pla110_31760"/>
<gene>
    <name evidence="16" type="primary">ywlC</name>
    <name evidence="16" type="ORF">Pla110_31760</name>
</gene>
<dbReference type="SUPFAM" id="SSF55821">
    <property type="entry name" value="YrdC/RibB"/>
    <property type="match status" value="1"/>
</dbReference>
<evidence type="ECO:0000256" key="14">
    <source>
        <dbReference type="PIRSR" id="PIRSR004930-1"/>
    </source>
</evidence>
<keyword evidence="8 13" id="KW-0548">Nucleotidyltransferase</keyword>
<dbReference type="PIRSF" id="PIRSF004930">
    <property type="entry name" value="Tln_factor_SUA5"/>
    <property type="match status" value="1"/>
</dbReference>
<feature type="binding site" evidence="14">
    <location>
        <position position="136"/>
    </location>
    <ligand>
        <name>ATP</name>
        <dbReference type="ChEBI" id="CHEBI:30616"/>
    </ligand>
</feature>
<evidence type="ECO:0000256" key="11">
    <source>
        <dbReference type="ARBA" id="ARBA00029774"/>
    </source>
</evidence>
<feature type="binding site" evidence="14">
    <location>
        <position position="114"/>
    </location>
    <ligand>
        <name>L-threonine</name>
        <dbReference type="ChEBI" id="CHEBI:57926"/>
    </ligand>
</feature>
<feature type="binding site" evidence="14">
    <location>
        <position position="188"/>
    </location>
    <ligand>
        <name>ATP</name>
        <dbReference type="ChEBI" id="CHEBI:30616"/>
    </ligand>
</feature>
<dbReference type="EMBL" id="CP036281">
    <property type="protein sequence ID" value="QDU81435.1"/>
    <property type="molecule type" value="Genomic_DNA"/>
</dbReference>
<dbReference type="NCBIfam" id="TIGR00057">
    <property type="entry name" value="L-threonylcarbamoyladenylate synthase"/>
    <property type="match status" value="1"/>
</dbReference>
<keyword evidence="5 13" id="KW-0963">Cytoplasm</keyword>
<dbReference type="GO" id="GO:0005737">
    <property type="term" value="C:cytoplasm"/>
    <property type="evidence" value="ECO:0007669"/>
    <property type="project" value="UniProtKB-SubCell"/>
</dbReference>
<reference evidence="16 17" key="1">
    <citation type="submission" date="2019-02" db="EMBL/GenBank/DDBJ databases">
        <title>Deep-cultivation of Planctomycetes and their phenomic and genomic characterization uncovers novel biology.</title>
        <authorList>
            <person name="Wiegand S."/>
            <person name="Jogler M."/>
            <person name="Boedeker C."/>
            <person name="Pinto D."/>
            <person name="Vollmers J."/>
            <person name="Rivas-Marin E."/>
            <person name="Kohn T."/>
            <person name="Peeters S.H."/>
            <person name="Heuer A."/>
            <person name="Rast P."/>
            <person name="Oberbeckmann S."/>
            <person name="Bunk B."/>
            <person name="Jeske O."/>
            <person name="Meyerdierks A."/>
            <person name="Storesund J.E."/>
            <person name="Kallscheuer N."/>
            <person name="Luecker S."/>
            <person name="Lage O.M."/>
            <person name="Pohl T."/>
            <person name="Merkel B.J."/>
            <person name="Hornburger P."/>
            <person name="Mueller R.-W."/>
            <person name="Bruemmer F."/>
            <person name="Labrenz M."/>
            <person name="Spormann A.M."/>
            <person name="Op den Camp H."/>
            <person name="Overmann J."/>
            <person name="Amann R."/>
            <person name="Jetten M.S.M."/>
            <person name="Mascher T."/>
            <person name="Medema M.H."/>
            <person name="Devos D.P."/>
            <person name="Kaster A.-K."/>
            <person name="Ovreas L."/>
            <person name="Rohde M."/>
            <person name="Galperin M.Y."/>
            <person name="Jogler C."/>
        </authorList>
    </citation>
    <scope>NUCLEOTIDE SEQUENCE [LARGE SCALE GENOMIC DNA]</scope>
    <source>
        <strain evidence="16 17">Pla110</strain>
    </source>
</reference>
<dbReference type="InterPro" id="IPR017945">
    <property type="entry name" value="DHBP_synth_RibB-like_a/b_dom"/>
</dbReference>
<dbReference type="PANTHER" id="PTHR17490:SF16">
    <property type="entry name" value="THREONYLCARBAMOYL-AMP SYNTHASE"/>
    <property type="match status" value="1"/>
</dbReference>
<dbReference type="Proteomes" id="UP000317178">
    <property type="component" value="Chromosome"/>
</dbReference>
<dbReference type="Pfam" id="PF03481">
    <property type="entry name" value="Sua5_C"/>
    <property type="match status" value="1"/>
</dbReference>
<feature type="binding site" evidence="14">
    <location>
        <position position="134"/>
    </location>
    <ligand>
        <name>L-threonine</name>
        <dbReference type="ChEBI" id="CHEBI:57926"/>
    </ligand>
</feature>
<comment type="subcellular location">
    <subcellularLocation>
        <location evidence="1 13">Cytoplasm</location>
    </subcellularLocation>
</comment>
<keyword evidence="7 13" id="KW-0819">tRNA processing</keyword>
<comment type="similarity">
    <text evidence="2 13">Belongs to the SUA5 family.</text>
</comment>
<dbReference type="InterPro" id="IPR038385">
    <property type="entry name" value="Sua5/YwlC_C"/>
</dbReference>
<dbReference type="GO" id="GO:0003725">
    <property type="term" value="F:double-stranded RNA binding"/>
    <property type="evidence" value="ECO:0007669"/>
    <property type="project" value="UniProtKB-UniRule"/>
</dbReference>
<evidence type="ECO:0000313" key="16">
    <source>
        <dbReference type="EMBL" id="QDU81435.1"/>
    </source>
</evidence>
<evidence type="ECO:0000256" key="12">
    <source>
        <dbReference type="ARBA" id="ARBA00048366"/>
    </source>
</evidence>
<dbReference type="GO" id="GO:0006450">
    <property type="term" value="P:regulation of translational fidelity"/>
    <property type="evidence" value="ECO:0007669"/>
    <property type="project" value="TreeGrafter"/>
</dbReference>
<evidence type="ECO:0000259" key="15">
    <source>
        <dbReference type="PROSITE" id="PS51163"/>
    </source>
</evidence>
<evidence type="ECO:0000313" key="17">
    <source>
        <dbReference type="Proteomes" id="UP000317178"/>
    </source>
</evidence>
<dbReference type="GO" id="GO:0005524">
    <property type="term" value="F:ATP binding"/>
    <property type="evidence" value="ECO:0007669"/>
    <property type="project" value="UniProtKB-UniRule"/>
</dbReference>
<comment type="function">
    <text evidence="13">Required for the formation of a threonylcarbamoyl group on adenosine at position 37 (t(6)A37) in tRNAs that read codons beginning with adenine.</text>
</comment>
<dbReference type="Pfam" id="PF01300">
    <property type="entry name" value="Sua5_yciO_yrdC"/>
    <property type="match status" value="1"/>
</dbReference>
<evidence type="ECO:0000256" key="9">
    <source>
        <dbReference type="ARBA" id="ARBA00022741"/>
    </source>
</evidence>
<evidence type="ECO:0000256" key="3">
    <source>
        <dbReference type="ARBA" id="ARBA00012584"/>
    </source>
</evidence>
<feature type="binding site" evidence="14">
    <location>
        <position position="144"/>
    </location>
    <ligand>
        <name>ATP</name>
        <dbReference type="ChEBI" id="CHEBI:30616"/>
    </ligand>
</feature>
<dbReference type="GO" id="GO:0008033">
    <property type="term" value="P:tRNA processing"/>
    <property type="evidence" value="ECO:0007669"/>
    <property type="project" value="UniProtKB-KW"/>
</dbReference>
<dbReference type="PANTHER" id="PTHR17490">
    <property type="entry name" value="SUA5"/>
    <property type="match status" value="1"/>
</dbReference>
<evidence type="ECO:0000256" key="13">
    <source>
        <dbReference type="PIRNR" id="PIRNR004930"/>
    </source>
</evidence>
<dbReference type="AlphaFoldDB" id="A0A518CQD8"/>
<dbReference type="GO" id="GO:0061710">
    <property type="term" value="F:L-threonylcarbamoyladenylate synthase"/>
    <property type="evidence" value="ECO:0007669"/>
    <property type="project" value="UniProtKB-EC"/>
</dbReference>
<dbReference type="Gene3D" id="3.90.870.10">
    <property type="entry name" value="DHBP synthase"/>
    <property type="match status" value="1"/>
</dbReference>
<dbReference type="OrthoDB" id="9814580at2"/>
<dbReference type="EC" id="2.7.7.87" evidence="3 13"/>
<accession>A0A518CQD8</accession>
<feature type="binding site" evidence="14">
    <location>
        <position position="174"/>
    </location>
    <ligand>
        <name>L-threonine</name>
        <dbReference type="ChEBI" id="CHEBI:57926"/>
    </ligand>
</feature>
<dbReference type="RefSeq" id="WP_144996774.1">
    <property type="nucleotide sequence ID" value="NZ_CP036281.1"/>
</dbReference>
<proteinExistence type="inferred from homology"/>